<comment type="similarity">
    <text evidence="1">Belongs to the peptidase A24 family.</text>
</comment>
<dbReference type="Proteomes" id="UP000050417">
    <property type="component" value="Unassembled WGS sequence"/>
</dbReference>
<feature type="transmembrane region" description="Helical" evidence="2">
    <location>
        <begin position="137"/>
        <end position="157"/>
    </location>
</feature>
<dbReference type="STRING" id="1134406.ADN00_00315"/>
<keyword evidence="2" id="KW-1133">Transmembrane helix</keyword>
<dbReference type="PANTHER" id="PTHR30487:SF0">
    <property type="entry name" value="PREPILIN LEADER PEPTIDASE_N-METHYLTRANSFERASE-RELATED"/>
    <property type="match status" value="1"/>
</dbReference>
<gene>
    <name evidence="4" type="ORF">ADN00_00315</name>
</gene>
<evidence type="ECO:0000313" key="4">
    <source>
        <dbReference type="EMBL" id="KPL81025.1"/>
    </source>
</evidence>
<evidence type="ECO:0000259" key="3">
    <source>
        <dbReference type="Pfam" id="PF01478"/>
    </source>
</evidence>
<dbReference type="Pfam" id="PF01478">
    <property type="entry name" value="Peptidase_A24"/>
    <property type="match status" value="1"/>
</dbReference>
<sequence>MRFELNIILITLAGGLAGFCLNYLADVLPVYRRFTHSICQDCHEPIGWKDYILFHACPYCGRQQWLRRGLIAAITPLLLVALYIFPSGRLTFWENAVILVFFLLVAIIDIEHRLIMHPVSLAGAVIGLVLGTRMHGIFPTLIGGAAGFLMMFVLYYLGGLFAKVLGKARGEEIEEIPLGFGDVNLSGVLGLLLGWPGIAAGLFFAILAGGVFSGGYILVLKLLRRYQPFSAIPYAPFLLLGTAILLFATK</sequence>
<organism evidence="4 5">
    <name type="scientific">Ornatilinea apprima</name>
    <dbReference type="NCBI Taxonomy" id="1134406"/>
    <lineage>
        <taxon>Bacteria</taxon>
        <taxon>Bacillati</taxon>
        <taxon>Chloroflexota</taxon>
        <taxon>Anaerolineae</taxon>
        <taxon>Anaerolineales</taxon>
        <taxon>Anaerolineaceae</taxon>
        <taxon>Ornatilinea</taxon>
    </lineage>
</organism>
<dbReference type="Gene3D" id="1.20.120.1220">
    <property type="match status" value="1"/>
</dbReference>
<proteinExistence type="inferred from homology"/>
<protein>
    <recommendedName>
        <fullName evidence="3">Prepilin type IV endopeptidase peptidase domain-containing protein</fullName>
    </recommendedName>
</protein>
<feature type="transmembrane region" description="Helical" evidence="2">
    <location>
        <begin position="65"/>
        <end position="85"/>
    </location>
</feature>
<keyword evidence="2" id="KW-0472">Membrane</keyword>
<keyword evidence="2" id="KW-0812">Transmembrane</keyword>
<accession>A0A0P6Y6G6</accession>
<dbReference type="GO" id="GO:0006465">
    <property type="term" value="P:signal peptide processing"/>
    <property type="evidence" value="ECO:0007669"/>
    <property type="project" value="TreeGrafter"/>
</dbReference>
<dbReference type="InterPro" id="IPR050882">
    <property type="entry name" value="Prepilin_peptidase/N-MTase"/>
</dbReference>
<name>A0A0P6Y6G6_9CHLR</name>
<dbReference type="AlphaFoldDB" id="A0A0P6Y6G6"/>
<dbReference type="EMBL" id="LGCL01000002">
    <property type="protein sequence ID" value="KPL81025.1"/>
    <property type="molecule type" value="Genomic_DNA"/>
</dbReference>
<dbReference type="GO" id="GO:0004190">
    <property type="term" value="F:aspartic-type endopeptidase activity"/>
    <property type="evidence" value="ECO:0007669"/>
    <property type="project" value="InterPro"/>
</dbReference>
<reference evidence="4 5" key="1">
    <citation type="submission" date="2015-07" db="EMBL/GenBank/DDBJ databases">
        <title>Genome sequence of Ornatilinea apprima DSM 23815.</title>
        <authorList>
            <person name="Hemp J."/>
            <person name="Ward L.M."/>
            <person name="Pace L.A."/>
            <person name="Fischer W.W."/>
        </authorList>
    </citation>
    <scope>NUCLEOTIDE SEQUENCE [LARGE SCALE GENOMIC DNA]</scope>
    <source>
        <strain evidence="4 5">P3M-1</strain>
    </source>
</reference>
<dbReference type="PANTHER" id="PTHR30487">
    <property type="entry name" value="TYPE 4 PREPILIN-LIKE PROTEINS LEADER PEPTIDE-PROCESSING ENZYME"/>
    <property type="match status" value="1"/>
</dbReference>
<feature type="transmembrane region" description="Helical" evidence="2">
    <location>
        <begin position="92"/>
        <end position="108"/>
    </location>
</feature>
<feature type="transmembrane region" description="Helical" evidence="2">
    <location>
        <begin position="193"/>
        <end position="219"/>
    </location>
</feature>
<evidence type="ECO:0000313" key="5">
    <source>
        <dbReference type="Proteomes" id="UP000050417"/>
    </source>
</evidence>
<feature type="domain" description="Prepilin type IV endopeptidase peptidase" evidence="3">
    <location>
        <begin position="97"/>
        <end position="213"/>
    </location>
</feature>
<evidence type="ECO:0000256" key="1">
    <source>
        <dbReference type="ARBA" id="ARBA00005801"/>
    </source>
</evidence>
<dbReference type="InterPro" id="IPR000045">
    <property type="entry name" value="Prepilin_IV_endopep_pep"/>
</dbReference>
<keyword evidence="5" id="KW-1185">Reference proteome</keyword>
<comment type="caution">
    <text evidence="4">The sequence shown here is derived from an EMBL/GenBank/DDBJ whole genome shotgun (WGS) entry which is preliminary data.</text>
</comment>
<evidence type="ECO:0000256" key="2">
    <source>
        <dbReference type="SAM" id="Phobius"/>
    </source>
</evidence>
<feature type="transmembrane region" description="Helical" evidence="2">
    <location>
        <begin position="7"/>
        <end position="25"/>
    </location>
</feature>
<dbReference type="GO" id="GO:0005886">
    <property type="term" value="C:plasma membrane"/>
    <property type="evidence" value="ECO:0007669"/>
    <property type="project" value="TreeGrafter"/>
</dbReference>
<dbReference type="OrthoDB" id="163888at2"/>
<feature type="transmembrane region" description="Helical" evidence="2">
    <location>
        <begin position="231"/>
        <end position="249"/>
    </location>
</feature>
<feature type="transmembrane region" description="Helical" evidence="2">
    <location>
        <begin position="114"/>
        <end position="130"/>
    </location>
</feature>
<dbReference type="RefSeq" id="WP_075060961.1">
    <property type="nucleotide sequence ID" value="NZ_LGCL01000002.1"/>
</dbReference>